<feature type="transmembrane region" description="Helical" evidence="1">
    <location>
        <begin position="270"/>
        <end position="289"/>
    </location>
</feature>
<evidence type="ECO:0000256" key="1">
    <source>
        <dbReference type="SAM" id="Phobius"/>
    </source>
</evidence>
<feature type="transmembrane region" description="Helical" evidence="1">
    <location>
        <begin position="321"/>
        <end position="339"/>
    </location>
</feature>
<feature type="transmembrane region" description="Helical" evidence="1">
    <location>
        <begin position="12"/>
        <end position="30"/>
    </location>
</feature>
<keyword evidence="1" id="KW-0472">Membrane</keyword>
<protein>
    <submittedName>
        <fullName evidence="2">Uncharacterized protein</fullName>
    </submittedName>
</protein>
<feature type="transmembrane region" description="Helical" evidence="1">
    <location>
        <begin position="360"/>
        <end position="378"/>
    </location>
</feature>
<evidence type="ECO:0000313" key="2">
    <source>
        <dbReference type="EMBL" id="MBI5248355.1"/>
    </source>
</evidence>
<gene>
    <name evidence="2" type="ORF">HY912_02575</name>
</gene>
<organism evidence="2 3">
    <name type="scientific">Desulfomonile tiedjei</name>
    <dbReference type="NCBI Taxonomy" id="2358"/>
    <lineage>
        <taxon>Bacteria</taxon>
        <taxon>Pseudomonadati</taxon>
        <taxon>Thermodesulfobacteriota</taxon>
        <taxon>Desulfomonilia</taxon>
        <taxon>Desulfomonilales</taxon>
        <taxon>Desulfomonilaceae</taxon>
        <taxon>Desulfomonile</taxon>
    </lineage>
</organism>
<feature type="transmembrane region" description="Helical" evidence="1">
    <location>
        <begin position="198"/>
        <end position="217"/>
    </location>
</feature>
<feature type="transmembrane region" description="Helical" evidence="1">
    <location>
        <begin position="151"/>
        <end position="178"/>
    </location>
</feature>
<reference evidence="2" key="1">
    <citation type="submission" date="2020-07" db="EMBL/GenBank/DDBJ databases">
        <title>Huge and variable diversity of episymbiotic CPR bacteria and DPANN archaea in groundwater ecosystems.</title>
        <authorList>
            <person name="He C.Y."/>
            <person name="Keren R."/>
            <person name="Whittaker M."/>
            <person name="Farag I.F."/>
            <person name="Doudna J."/>
            <person name="Cate J.H.D."/>
            <person name="Banfield J.F."/>
        </authorList>
    </citation>
    <scope>NUCLEOTIDE SEQUENCE</scope>
    <source>
        <strain evidence="2">NC_groundwater_1664_Pr3_B-0.1um_52_9</strain>
    </source>
</reference>
<dbReference type="EMBL" id="JACRDE010000074">
    <property type="protein sequence ID" value="MBI5248355.1"/>
    <property type="molecule type" value="Genomic_DNA"/>
</dbReference>
<proteinExistence type="predicted"/>
<dbReference type="AlphaFoldDB" id="A0A9D6Z238"/>
<keyword evidence="1" id="KW-0812">Transmembrane</keyword>
<keyword evidence="1" id="KW-1133">Transmembrane helix</keyword>
<evidence type="ECO:0000313" key="3">
    <source>
        <dbReference type="Proteomes" id="UP000807825"/>
    </source>
</evidence>
<dbReference type="Proteomes" id="UP000807825">
    <property type="component" value="Unassembled WGS sequence"/>
</dbReference>
<feature type="transmembrane region" description="Helical" evidence="1">
    <location>
        <begin position="229"/>
        <end position="250"/>
    </location>
</feature>
<feature type="transmembrane region" description="Helical" evidence="1">
    <location>
        <begin position="296"/>
        <end position="315"/>
    </location>
</feature>
<accession>A0A9D6Z238</accession>
<feature type="transmembrane region" description="Helical" evidence="1">
    <location>
        <begin position="86"/>
        <end position="105"/>
    </location>
</feature>
<sequence>MSDSLENLFEKAFPFLILAVFLVFGCVGILNHEMWRDELQAWLIVKDSPDLKTVLQTIKFEGHPGLWYSLLYFLSKVSSNIVGFQLLHLAIAAVSIYVFVVFAPFSKFQKSLFAFGYFPLYEYSIISRHYAIGILFVFLLCALYPNRRKMYVVIGVILALLANSNVYGSIIAICFYSMLIVDFFLQADRMKGEKLGAIAGSVAFMLGLALAVEQMIPRSDSCFAVPWHFFFHATHFGATLSTVAASYIPLPNIDSIDFWNSNFLAFSPAGEAFMPDISLVLAVCCLVSLYRTPLALWLYLSSTIGVLLFTYLVYFGSLRHHGHLFVILVVCFWIASYYENSTNLDPAESKVSWNQKTGKIFLTLLLCLHFVSGAFAFYTDLRHPFSAGQAVAEFIKEHGLQTAIVAGDGPYVTSVGAYLDKPVYFADRSRFGTFVVFDTQLSRPDCPELMERVKRVAQPLNADVILVLNEEISCQVPGTAILRLMQITDTIVSDERAYVYLLKKNNK</sequence>
<comment type="caution">
    <text evidence="2">The sequence shown here is derived from an EMBL/GenBank/DDBJ whole genome shotgun (WGS) entry which is preliminary data.</text>
</comment>
<feature type="transmembrane region" description="Helical" evidence="1">
    <location>
        <begin position="125"/>
        <end position="144"/>
    </location>
</feature>
<name>A0A9D6Z238_9BACT</name>